<dbReference type="Gene3D" id="3.30.200.20">
    <property type="entry name" value="Phosphorylase Kinase, domain 1"/>
    <property type="match status" value="1"/>
</dbReference>
<dbReference type="GO" id="GO:0005956">
    <property type="term" value="C:protein kinase CK2 complex"/>
    <property type="evidence" value="ECO:0007669"/>
    <property type="project" value="TreeGrafter"/>
</dbReference>
<keyword evidence="5 12" id="KW-0418">Kinase</keyword>
<dbReference type="InParanoid" id="A0A1E7F8T6"/>
<dbReference type="PANTHER" id="PTHR24054:SF0">
    <property type="entry name" value="CASEIN KINASE II SUBUNIT ALPHA"/>
    <property type="match status" value="1"/>
</dbReference>
<evidence type="ECO:0000259" key="11">
    <source>
        <dbReference type="PROSITE" id="PS50011"/>
    </source>
</evidence>
<reference evidence="12 13" key="1">
    <citation type="submission" date="2016-09" db="EMBL/GenBank/DDBJ databases">
        <title>Extensive genetic diversity and differential bi-allelic expression allows diatom success in the polar Southern Ocean.</title>
        <authorList>
            <consortium name="DOE Joint Genome Institute"/>
            <person name="Mock T."/>
            <person name="Otillar R.P."/>
            <person name="Strauss J."/>
            <person name="Dupont C."/>
            <person name="Frickenhaus S."/>
            <person name="Maumus F."/>
            <person name="Mcmullan M."/>
            <person name="Sanges R."/>
            <person name="Schmutz J."/>
            <person name="Toseland A."/>
            <person name="Valas R."/>
            <person name="Veluchamy A."/>
            <person name="Ward B.J."/>
            <person name="Allen A."/>
            <person name="Barry K."/>
            <person name="Falciatore A."/>
            <person name="Ferrante M."/>
            <person name="Fortunato A.E."/>
            <person name="Gloeckner G."/>
            <person name="Gruber A."/>
            <person name="Hipkin R."/>
            <person name="Janech M."/>
            <person name="Kroth P."/>
            <person name="Leese F."/>
            <person name="Lindquist E."/>
            <person name="Lyon B.R."/>
            <person name="Martin J."/>
            <person name="Mayer C."/>
            <person name="Parker M."/>
            <person name="Quesneville H."/>
            <person name="Raymond J."/>
            <person name="Uhlig C."/>
            <person name="Valentin K.U."/>
            <person name="Worden A.Z."/>
            <person name="Armbrust E.V."/>
            <person name="Bowler C."/>
            <person name="Green B."/>
            <person name="Moulton V."/>
            <person name="Van Oosterhout C."/>
            <person name="Grigoriev I."/>
        </authorList>
    </citation>
    <scope>NUCLEOTIDE SEQUENCE [LARGE SCALE GENOMIC DNA]</scope>
    <source>
        <strain evidence="12 13">CCMP1102</strain>
    </source>
</reference>
<evidence type="ECO:0000256" key="3">
    <source>
        <dbReference type="ARBA" id="ARBA00022679"/>
    </source>
</evidence>
<dbReference type="OrthoDB" id="43790at2759"/>
<dbReference type="InterPro" id="IPR045216">
    <property type="entry name" value="CK2_alpha"/>
</dbReference>
<feature type="domain" description="Protein kinase" evidence="11">
    <location>
        <begin position="1"/>
        <end position="307"/>
    </location>
</feature>
<protein>
    <recommendedName>
        <fullName evidence="1">non-specific serine/threonine protein kinase</fullName>
        <ecNumber evidence="1">2.7.11.1</ecNumber>
    </recommendedName>
</protein>
<name>A0A1E7F8T6_9STRA</name>
<gene>
    <name evidence="12" type="ORF">FRACYDRAFT_159611</name>
</gene>
<dbReference type="PROSITE" id="PS00108">
    <property type="entry name" value="PROTEIN_KINASE_ST"/>
    <property type="match status" value="1"/>
</dbReference>
<sequence>YLLVRKLGAGKFSDVFEAVDADAEQTLVVLKCLKPIAERKIKRELLILQHASRLPNLAKIKAIVLPEDYNIHPHNNNEYEIRFYLLHLLVGLDHLHSCGIMHRDVKPRNVLIDRRWTNTSSTSTSTTMTMTSSSKSRSPLMLIDLGLADFYHPGTRYNVRVASRHYKSPELLIGSALGGCYDYCIDLWGVGCILAGLLFRREPFFRGKNNVDQLGVIIAVLGTTDLLQTISIQTASPRSSYELLPEDVRELIDDYISQGIHINRRPWIEFLPRPTTTTDGMDLLDKLLVYDGNQRWTARQAMYHPFFDQVR</sequence>
<evidence type="ECO:0000256" key="6">
    <source>
        <dbReference type="ARBA" id="ARBA00022840"/>
    </source>
</evidence>
<dbReference type="Proteomes" id="UP000095751">
    <property type="component" value="Unassembled WGS sequence"/>
</dbReference>
<dbReference type="SUPFAM" id="SSF56112">
    <property type="entry name" value="Protein kinase-like (PK-like)"/>
    <property type="match status" value="1"/>
</dbReference>
<dbReference type="Gene3D" id="1.10.510.10">
    <property type="entry name" value="Transferase(Phosphotransferase) domain 1"/>
    <property type="match status" value="1"/>
</dbReference>
<keyword evidence="6 9" id="KW-0067">ATP-binding</keyword>
<evidence type="ECO:0000256" key="10">
    <source>
        <dbReference type="RuleBase" id="RU000304"/>
    </source>
</evidence>
<dbReference type="GO" id="GO:0004674">
    <property type="term" value="F:protein serine/threonine kinase activity"/>
    <property type="evidence" value="ECO:0007669"/>
    <property type="project" value="UniProtKB-KW"/>
</dbReference>
<dbReference type="PANTHER" id="PTHR24054">
    <property type="entry name" value="CASEIN KINASE II SUBUNIT ALPHA"/>
    <property type="match status" value="1"/>
</dbReference>
<comment type="catalytic activity">
    <reaction evidence="7">
        <text>L-threonyl-[protein] + ATP = O-phospho-L-threonyl-[protein] + ADP + H(+)</text>
        <dbReference type="Rhea" id="RHEA:46608"/>
        <dbReference type="Rhea" id="RHEA-COMP:11060"/>
        <dbReference type="Rhea" id="RHEA-COMP:11605"/>
        <dbReference type="ChEBI" id="CHEBI:15378"/>
        <dbReference type="ChEBI" id="CHEBI:30013"/>
        <dbReference type="ChEBI" id="CHEBI:30616"/>
        <dbReference type="ChEBI" id="CHEBI:61977"/>
        <dbReference type="ChEBI" id="CHEBI:456216"/>
        <dbReference type="EC" id="2.7.11.1"/>
    </reaction>
</comment>
<evidence type="ECO:0000256" key="8">
    <source>
        <dbReference type="ARBA" id="ARBA00048679"/>
    </source>
</evidence>
<dbReference type="EC" id="2.7.11.1" evidence="1"/>
<organism evidence="12 13">
    <name type="scientific">Fragilariopsis cylindrus CCMP1102</name>
    <dbReference type="NCBI Taxonomy" id="635003"/>
    <lineage>
        <taxon>Eukaryota</taxon>
        <taxon>Sar</taxon>
        <taxon>Stramenopiles</taxon>
        <taxon>Ochrophyta</taxon>
        <taxon>Bacillariophyta</taxon>
        <taxon>Bacillariophyceae</taxon>
        <taxon>Bacillariophycidae</taxon>
        <taxon>Bacillariales</taxon>
        <taxon>Bacillariaceae</taxon>
        <taxon>Fragilariopsis</taxon>
    </lineage>
</organism>
<evidence type="ECO:0000256" key="5">
    <source>
        <dbReference type="ARBA" id="ARBA00022777"/>
    </source>
</evidence>
<dbReference type="InterPro" id="IPR011009">
    <property type="entry name" value="Kinase-like_dom_sf"/>
</dbReference>
<evidence type="ECO:0000256" key="7">
    <source>
        <dbReference type="ARBA" id="ARBA00047899"/>
    </source>
</evidence>
<comment type="similarity">
    <text evidence="10">Belongs to the protein kinase superfamily.</text>
</comment>
<feature type="non-terminal residue" evidence="12">
    <location>
        <position position="311"/>
    </location>
</feature>
<dbReference type="GO" id="GO:0005634">
    <property type="term" value="C:nucleus"/>
    <property type="evidence" value="ECO:0007669"/>
    <property type="project" value="TreeGrafter"/>
</dbReference>
<dbReference type="Pfam" id="PF00069">
    <property type="entry name" value="Pkinase"/>
    <property type="match status" value="1"/>
</dbReference>
<evidence type="ECO:0000256" key="2">
    <source>
        <dbReference type="ARBA" id="ARBA00022527"/>
    </source>
</evidence>
<dbReference type="InterPro" id="IPR008271">
    <property type="entry name" value="Ser/Thr_kinase_AS"/>
</dbReference>
<dbReference type="FunFam" id="3.30.200.20:FF:000088">
    <property type="entry name" value="Casein kinase II subunit alpha"/>
    <property type="match status" value="1"/>
</dbReference>
<dbReference type="SMART" id="SM00220">
    <property type="entry name" value="S_TKc"/>
    <property type="match status" value="1"/>
</dbReference>
<keyword evidence="2 10" id="KW-0723">Serine/threonine-protein kinase</keyword>
<dbReference type="KEGG" id="fcy:FRACYDRAFT_159611"/>
<dbReference type="InterPro" id="IPR000719">
    <property type="entry name" value="Prot_kinase_dom"/>
</dbReference>
<dbReference type="InterPro" id="IPR017441">
    <property type="entry name" value="Protein_kinase_ATP_BS"/>
</dbReference>
<proteinExistence type="inferred from homology"/>
<dbReference type="AlphaFoldDB" id="A0A1E7F8T6"/>
<keyword evidence="4 9" id="KW-0547">Nucleotide-binding</keyword>
<evidence type="ECO:0000256" key="4">
    <source>
        <dbReference type="ARBA" id="ARBA00022741"/>
    </source>
</evidence>
<dbReference type="PROSITE" id="PS50011">
    <property type="entry name" value="PROTEIN_KINASE_DOM"/>
    <property type="match status" value="1"/>
</dbReference>
<feature type="binding site" evidence="9">
    <location>
        <position position="31"/>
    </location>
    <ligand>
        <name>ATP</name>
        <dbReference type="ChEBI" id="CHEBI:30616"/>
    </ligand>
</feature>
<keyword evidence="13" id="KW-1185">Reference proteome</keyword>
<dbReference type="GO" id="GO:0051726">
    <property type="term" value="P:regulation of cell cycle"/>
    <property type="evidence" value="ECO:0007669"/>
    <property type="project" value="TreeGrafter"/>
</dbReference>
<evidence type="ECO:0000313" key="13">
    <source>
        <dbReference type="Proteomes" id="UP000095751"/>
    </source>
</evidence>
<evidence type="ECO:0000256" key="1">
    <source>
        <dbReference type="ARBA" id="ARBA00012513"/>
    </source>
</evidence>
<accession>A0A1E7F8T6</accession>
<evidence type="ECO:0000313" key="12">
    <source>
        <dbReference type="EMBL" id="OEU14577.1"/>
    </source>
</evidence>
<comment type="catalytic activity">
    <reaction evidence="8">
        <text>L-seryl-[protein] + ATP = O-phospho-L-seryl-[protein] + ADP + H(+)</text>
        <dbReference type="Rhea" id="RHEA:17989"/>
        <dbReference type="Rhea" id="RHEA-COMP:9863"/>
        <dbReference type="Rhea" id="RHEA-COMP:11604"/>
        <dbReference type="ChEBI" id="CHEBI:15378"/>
        <dbReference type="ChEBI" id="CHEBI:29999"/>
        <dbReference type="ChEBI" id="CHEBI:30616"/>
        <dbReference type="ChEBI" id="CHEBI:83421"/>
        <dbReference type="ChEBI" id="CHEBI:456216"/>
        <dbReference type="EC" id="2.7.11.1"/>
    </reaction>
</comment>
<keyword evidence="3" id="KW-0808">Transferase</keyword>
<evidence type="ECO:0000256" key="9">
    <source>
        <dbReference type="PROSITE-ProRule" id="PRU10141"/>
    </source>
</evidence>
<dbReference type="GO" id="GO:0005524">
    <property type="term" value="F:ATP binding"/>
    <property type="evidence" value="ECO:0007669"/>
    <property type="project" value="UniProtKB-UniRule"/>
</dbReference>
<dbReference type="PROSITE" id="PS00107">
    <property type="entry name" value="PROTEIN_KINASE_ATP"/>
    <property type="match status" value="1"/>
</dbReference>
<dbReference type="GO" id="GO:0005829">
    <property type="term" value="C:cytosol"/>
    <property type="evidence" value="ECO:0007669"/>
    <property type="project" value="TreeGrafter"/>
</dbReference>
<dbReference type="EMBL" id="KV784360">
    <property type="protein sequence ID" value="OEU14577.1"/>
    <property type="molecule type" value="Genomic_DNA"/>
</dbReference>
<feature type="non-terminal residue" evidence="12">
    <location>
        <position position="1"/>
    </location>
</feature>